<dbReference type="InterPro" id="IPR003711">
    <property type="entry name" value="CarD-like/TRCF_RID"/>
</dbReference>
<comment type="function">
    <text evidence="9">Couples transcription and DNA repair by recognizing RNA polymerase (RNAP) stalled at DNA lesions. Mediates ATP-dependent release of RNAP and its truncated transcript from the DNA, and recruitment of nucleotide excision repair machinery to the damaged site.</text>
</comment>
<dbReference type="InterPro" id="IPR005118">
    <property type="entry name" value="TRCF_C"/>
</dbReference>
<dbReference type="Pfam" id="PF02559">
    <property type="entry name" value="CarD_TRCF_RID"/>
    <property type="match status" value="1"/>
</dbReference>
<dbReference type="InterPro" id="IPR004576">
    <property type="entry name" value="Mfd"/>
</dbReference>
<dbReference type="InterPro" id="IPR037235">
    <property type="entry name" value="TRCF-like_C_D7"/>
</dbReference>
<keyword evidence="13" id="KW-1185">Reference proteome</keyword>
<feature type="domain" description="Helicase ATP-binding" evidence="10">
    <location>
        <begin position="582"/>
        <end position="743"/>
    </location>
</feature>
<evidence type="ECO:0000313" key="12">
    <source>
        <dbReference type="EMBL" id="GJE03355.1"/>
    </source>
</evidence>
<keyword evidence="7 9" id="KW-0238">DNA-binding</keyword>
<keyword evidence="4 9" id="KW-0378">Hydrolase</keyword>
<evidence type="ECO:0000259" key="11">
    <source>
        <dbReference type="PROSITE" id="PS51194"/>
    </source>
</evidence>
<dbReference type="EC" id="3.6.4.-" evidence="9"/>
<organism evidence="12 13">
    <name type="scientific">Methylobacterium isbiliense</name>
    <dbReference type="NCBI Taxonomy" id="315478"/>
    <lineage>
        <taxon>Bacteria</taxon>
        <taxon>Pseudomonadati</taxon>
        <taxon>Pseudomonadota</taxon>
        <taxon>Alphaproteobacteria</taxon>
        <taxon>Hyphomicrobiales</taxon>
        <taxon>Methylobacteriaceae</taxon>
        <taxon>Methylobacterium</taxon>
    </lineage>
</organism>
<keyword evidence="1 9" id="KW-0963">Cytoplasm</keyword>
<dbReference type="InterPro" id="IPR001650">
    <property type="entry name" value="Helicase_C-like"/>
</dbReference>
<dbReference type="InterPro" id="IPR027417">
    <property type="entry name" value="P-loop_NTPase"/>
</dbReference>
<dbReference type="InterPro" id="IPR047112">
    <property type="entry name" value="RecG/Mfd"/>
</dbReference>
<proteinExistence type="inferred from homology"/>
<dbReference type="SUPFAM" id="SSF52540">
    <property type="entry name" value="P-loop containing nucleoside triphosphate hydrolases"/>
    <property type="match status" value="3"/>
</dbReference>
<dbReference type="PANTHER" id="PTHR47964">
    <property type="entry name" value="ATP-DEPENDENT DNA HELICASE HOMOLOG RECG, CHLOROPLASTIC"/>
    <property type="match status" value="1"/>
</dbReference>
<dbReference type="SMART" id="SM00487">
    <property type="entry name" value="DEXDc"/>
    <property type="match status" value="1"/>
</dbReference>
<dbReference type="RefSeq" id="WP_238240755.1">
    <property type="nucleotide sequence ID" value="NZ_BPQQ01000073.1"/>
</dbReference>
<evidence type="ECO:0000256" key="6">
    <source>
        <dbReference type="ARBA" id="ARBA00022840"/>
    </source>
</evidence>
<dbReference type="InterPro" id="IPR011545">
    <property type="entry name" value="DEAD/DEAH_box_helicase_dom"/>
</dbReference>
<dbReference type="SMART" id="SM01058">
    <property type="entry name" value="CarD_TRCF"/>
    <property type="match status" value="1"/>
</dbReference>
<dbReference type="Proteomes" id="UP001055153">
    <property type="component" value="Unassembled WGS sequence"/>
</dbReference>
<keyword evidence="3 9" id="KW-0227">DNA damage</keyword>
<comment type="similarity">
    <text evidence="9">In the N-terminal section; belongs to the UvrB family.</text>
</comment>
<evidence type="ECO:0000256" key="3">
    <source>
        <dbReference type="ARBA" id="ARBA00022763"/>
    </source>
</evidence>
<accession>A0ABQ4SLH9</accession>
<dbReference type="Pfam" id="PF03461">
    <property type="entry name" value="TRCF"/>
    <property type="match status" value="1"/>
</dbReference>
<keyword evidence="2 9" id="KW-0547">Nucleotide-binding</keyword>
<evidence type="ECO:0000259" key="10">
    <source>
        <dbReference type="PROSITE" id="PS51192"/>
    </source>
</evidence>
<dbReference type="Gene3D" id="3.40.50.11180">
    <property type="match status" value="1"/>
</dbReference>
<dbReference type="PANTHER" id="PTHR47964:SF1">
    <property type="entry name" value="ATP-DEPENDENT DNA HELICASE HOMOLOG RECG, CHLOROPLASTIC"/>
    <property type="match status" value="1"/>
</dbReference>
<dbReference type="Gene3D" id="3.40.50.300">
    <property type="entry name" value="P-loop containing nucleotide triphosphate hydrolases"/>
    <property type="match status" value="2"/>
</dbReference>
<sequence length="1098" mass="118513">MLKRKTRTEIDRDTTDFVAPAQPSGALAVALLGLACDAKPLIFIARDARRLEEIAAILRALDPERAVAVYPEWDCLPFDRTSPSRGIMGARAGVLRWLTDAAHLPDFLLTTAPALIQRVPPPATWPDARVEIRVGDRLDVDALTATLGRLGYCLDDRVDEPGEIAVRGRTVEIFPAAAPRPCRIEHDGGRVTAIRSYDPVSQRSVTEAERLVVDPATEIILGADAPEPLRPFTGQEHRLARFYPRLATVLDYVPQAVLVVEAGAEGRASAFFEQIEEGRESAARVADGSGVVPLDPERRLHLTPQEWSALLARHGAGTAGEREDIGVPAFARERYPAAAFRRYLTARVAAGDRVALAGPRRHLRRLVQAGVDAMGHKLQRAQRWADVVRAKPGAVAVLEAPIAAGFRVPEAGVTVLAAQDLLGAQAASGGKGAAATLPIGEVELRIGDVAIHEDHGLCLFDGLEAVEGPETRAEDAVRLRFADDAVRLVPVRQADRIWRYGASAEAVTLDKLDGSTWAKRRAGVEEAIRATARMMIDKTAARRAARAEALVAPERQMERFSAGFGFPLTPDQASAIEAALGDLASGQPMDRLVCGDVGFGKTEVALRAAAAVLFAGRQVAIAAPTTVLARQHLDTVRRRFARFGIVPAQLSRLTPAAEAKRVKAGLADGSVRLVIGTHALAGRGVRFKDLGLVVIDEEQRFGTAQKERLRRAAAGVHVLTLTATPIPRTLQTALVGLQDLSVIATPPVVRQPIRTVIAPFEADTVRSALRREHRRGGQSFVVCPRIADLGPMAARLREIAPDLTVVTAHGDLDPDRMDEVMVRFAEGEGDVLLATSIIESGLDVPRANTMLVWRPERFGLAQLHQLRGRVGRGQRRAAAYLLVDPDQTLSPASEKRLRTFEALDRLGAGFAISARDLDLRGSGDLVGEDQAGHVALIGLGLYQHLLDLALRAARGEPAEDWSPEIRLGLSGRVPDTYVPEAELRLNLYIRLARLRTAEEAEALRDEIEDRFGPLPPEVETLLTLARLRADCLDCGILRLSGGPQGLAADLRPGRAADLPATIDGVTRRDERLLLACGSGDPAELGRLAARFLRALQPA</sequence>
<keyword evidence="8 9" id="KW-0234">DNA repair</keyword>
<dbReference type="Pfam" id="PF00270">
    <property type="entry name" value="DEAD"/>
    <property type="match status" value="1"/>
</dbReference>
<dbReference type="EMBL" id="BPQQ01000073">
    <property type="protein sequence ID" value="GJE03355.1"/>
    <property type="molecule type" value="Genomic_DNA"/>
</dbReference>
<dbReference type="InterPro" id="IPR041471">
    <property type="entry name" value="UvrB_inter"/>
</dbReference>
<evidence type="ECO:0000313" key="13">
    <source>
        <dbReference type="Proteomes" id="UP001055153"/>
    </source>
</evidence>
<comment type="similarity">
    <text evidence="9">In the C-terminal section; belongs to the helicase family. RecG subfamily.</text>
</comment>
<dbReference type="SUPFAM" id="SSF141259">
    <property type="entry name" value="CarD-like"/>
    <property type="match status" value="1"/>
</dbReference>
<protein>
    <recommendedName>
        <fullName evidence="9">Transcription-repair-coupling factor</fullName>
        <shortName evidence="9">TRCF</shortName>
        <ecNumber evidence="9">3.6.4.-</ecNumber>
    </recommendedName>
</protein>
<keyword evidence="6 9" id="KW-0067">ATP-binding</keyword>
<dbReference type="PROSITE" id="PS51194">
    <property type="entry name" value="HELICASE_CTER"/>
    <property type="match status" value="1"/>
</dbReference>
<dbReference type="HAMAP" id="MF_00969">
    <property type="entry name" value="TRCF"/>
    <property type="match status" value="1"/>
</dbReference>
<name>A0ABQ4SLH9_9HYPH</name>
<reference evidence="12" key="1">
    <citation type="journal article" date="2021" name="Front. Microbiol.">
        <title>Comprehensive Comparative Genomics and Phenotyping of Methylobacterium Species.</title>
        <authorList>
            <person name="Alessa O."/>
            <person name="Ogura Y."/>
            <person name="Fujitani Y."/>
            <person name="Takami H."/>
            <person name="Hayashi T."/>
            <person name="Sahin N."/>
            <person name="Tani A."/>
        </authorList>
    </citation>
    <scope>NUCLEOTIDE SEQUENCE</scope>
    <source>
        <strain evidence="12">DSM 17168</strain>
    </source>
</reference>
<dbReference type="Gene3D" id="3.90.1150.50">
    <property type="entry name" value="Transcription-repair-coupling factor, D7 domain"/>
    <property type="match status" value="1"/>
</dbReference>
<dbReference type="Gene3D" id="3.30.2060.10">
    <property type="entry name" value="Penicillin-binding protein 1b domain"/>
    <property type="match status" value="1"/>
</dbReference>
<dbReference type="Gene3D" id="2.40.10.170">
    <property type="match status" value="1"/>
</dbReference>
<comment type="subcellular location">
    <subcellularLocation>
        <location evidence="9">Cytoplasm</location>
    </subcellularLocation>
</comment>
<keyword evidence="5" id="KW-0347">Helicase</keyword>
<dbReference type="SMART" id="SM00982">
    <property type="entry name" value="TRCF"/>
    <property type="match status" value="1"/>
</dbReference>
<dbReference type="SMART" id="SM00490">
    <property type="entry name" value="HELICc"/>
    <property type="match status" value="1"/>
</dbReference>
<dbReference type="SUPFAM" id="SSF143517">
    <property type="entry name" value="TRCF domain-like"/>
    <property type="match status" value="1"/>
</dbReference>
<feature type="domain" description="Helicase C-terminal" evidence="11">
    <location>
        <begin position="764"/>
        <end position="918"/>
    </location>
</feature>
<dbReference type="Pfam" id="PF00271">
    <property type="entry name" value="Helicase_C"/>
    <property type="match status" value="1"/>
</dbReference>
<evidence type="ECO:0000256" key="2">
    <source>
        <dbReference type="ARBA" id="ARBA00022741"/>
    </source>
</evidence>
<dbReference type="Pfam" id="PF17757">
    <property type="entry name" value="UvrB_inter"/>
    <property type="match status" value="1"/>
</dbReference>
<gene>
    <name evidence="12" type="primary">mfd_2</name>
    <name evidence="9" type="synonym">mfd</name>
    <name evidence="12" type="ORF">GMJLKIPL_5309</name>
</gene>
<comment type="caution">
    <text evidence="12">The sequence shown here is derived from an EMBL/GenBank/DDBJ whole genome shotgun (WGS) entry which is preliminary data.</text>
</comment>
<evidence type="ECO:0000256" key="1">
    <source>
        <dbReference type="ARBA" id="ARBA00022490"/>
    </source>
</evidence>
<dbReference type="InterPro" id="IPR036101">
    <property type="entry name" value="CarD-like/TRCF_RID_sf"/>
</dbReference>
<evidence type="ECO:0000256" key="7">
    <source>
        <dbReference type="ARBA" id="ARBA00023125"/>
    </source>
</evidence>
<evidence type="ECO:0000256" key="8">
    <source>
        <dbReference type="ARBA" id="ARBA00023204"/>
    </source>
</evidence>
<evidence type="ECO:0000256" key="5">
    <source>
        <dbReference type="ARBA" id="ARBA00022806"/>
    </source>
</evidence>
<evidence type="ECO:0000256" key="9">
    <source>
        <dbReference type="HAMAP-Rule" id="MF_00969"/>
    </source>
</evidence>
<evidence type="ECO:0000256" key="4">
    <source>
        <dbReference type="ARBA" id="ARBA00022801"/>
    </source>
</evidence>
<dbReference type="PROSITE" id="PS51192">
    <property type="entry name" value="HELICASE_ATP_BIND_1"/>
    <property type="match status" value="1"/>
</dbReference>
<reference evidence="12" key="2">
    <citation type="submission" date="2021-08" db="EMBL/GenBank/DDBJ databases">
        <authorList>
            <person name="Tani A."/>
            <person name="Ola A."/>
            <person name="Ogura Y."/>
            <person name="Katsura K."/>
            <person name="Hayashi T."/>
        </authorList>
    </citation>
    <scope>NUCLEOTIDE SEQUENCE</scope>
    <source>
        <strain evidence="12">DSM 17168</strain>
    </source>
</reference>
<dbReference type="InterPro" id="IPR014001">
    <property type="entry name" value="Helicase_ATP-bd"/>
</dbReference>